<accession>A0A542ENF9</accession>
<dbReference type="InterPro" id="IPR058247">
    <property type="entry name" value="DUF1453"/>
</dbReference>
<evidence type="ECO:0000313" key="2">
    <source>
        <dbReference type="EMBL" id="TQJ16859.1"/>
    </source>
</evidence>
<dbReference type="Proteomes" id="UP000316298">
    <property type="component" value="Unassembled WGS sequence"/>
</dbReference>
<dbReference type="EMBL" id="VFMM01000001">
    <property type="protein sequence ID" value="TQJ16859.1"/>
    <property type="molecule type" value="Genomic_DNA"/>
</dbReference>
<keyword evidence="1" id="KW-0812">Transmembrane</keyword>
<evidence type="ECO:0000256" key="1">
    <source>
        <dbReference type="SAM" id="Phobius"/>
    </source>
</evidence>
<name>A0A542ENF9_9ACTN</name>
<keyword evidence="3" id="KW-1185">Reference proteome</keyword>
<organism evidence="2 3">
    <name type="scientific">Kribbella jejuensis</name>
    <dbReference type="NCBI Taxonomy" id="236068"/>
    <lineage>
        <taxon>Bacteria</taxon>
        <taxon>Bacillati</taxon>
        <taxon>Actinomycetota</taxon>
        <taxon>Actinomycetes</taxon>
        <taxon>Propionibacteriales</taxon>
        <taxon>Kribbellaceae</taxon>
        <taxon>Kribbella</taxon>
    </lineage>
</organism>
<keyword evidence="1" id="KW-1133">Transmembrane helix</keyword>
<proteinExistence type="predicted"/>
<feature type="transmembrane region" description="Helical" evidence="1">
    <location>
        <begin position="6"/>
        <end position="24"/>
    </location>
</feature>
<comment type="caution">
    <text evidence="2">The sequence shown here is derived from an EMBL/GenBank/DDBJ whole genome shotgun (WGS) entry which is preliminary data.</text>
</comment>
<gene>
    <name evidence="2" type="ORF">FB475_0965</name>
</gene>
<feature type="transmembrane region" description="Helical" evidence="1">
    <location>
        <begin position="100"/>
        <end position="123"/>
    </location>
</feature>
<protein>
    <submittedName>
        <fullName evidence="2">Uncharacterized protein DUF1453</fullName>
    </submittedName>
</protein>
<feature type="transmembrane region" description="Helical" evidence="1">
    <location>
        <begin position="129"/>
        <end position="151"/>
    </location>
</feature>
<keyword evidence="1" id="KW-0472">Membrane</keyword>
<dbReference type="AlphaFoldDB" id="A0A542ENF9"/>
<sequence length="172" mass="18296">MSGDQLVGLVANVVIYAGVIAFVLYRQMSAQPVRGLRLVVLPAVLGLLGLEQLVRQPLVPGAGMSVLGVGLVIGLAVGVWRGTTFRVWAEAGRVLAKGTAMTLVTWAVLIVVRLPFAFLGFTAHRPRGFVIGELLLVLGATFGAQNAMIWVRANRVDVGGLWSTARPGDVRR</sequence>
<dbReference type="RefSeq" id="WP_141852894.1">
    <property type="nucleotide sequence ID" value="NZ_BAAAKA010000034.1"/>
</dbReference>
<evidence type="ECO:0000313" key="3">
    <source>
        <dbReference type="Proteomes" id="UP000316298"/>
    </source>
</evidence>
<dbReference type="Pfam" id="PF07301">
    <property type="entry name" value="DUF1453"/>
    <property type="match status" value="1"/>
</dbReference>
<feature type="transmembrane region" description="Helical" evidence="1">
    <location>
        <begin position="36"/>
        <end position="54"/>
    </location>
</feature>
<reference evidence="2 3" key="1">
    <citation type="submission" date="2019-06" db="EMBL/GenBank/DDBJ databases">
        <title>Sequencing the genomes of 1000 actinobacteria strains.</title>
        <authorList>
            <person name="Klenk H.-P."/>
        </authorList>
    </citation>
    <scope>NUCLEOTIDE SEQUENCE [LARGE SCALE GENOMIC DNA]</scope>
    <source>
        <strain evidence="2 3">DSM 17305</strain>
    </source>
</reference>
<feature type="transmembrane region" description="Helical" evidence="1">
    <location>
        <begin position="60"/>
        <end position="80"/>
    </location>
</feature>